<dbReference type="Proteomes" id="UP001601444">
    <property type="component" value="Unassembled WGS sequence"/>
</dbReference>
<sequence length="251" mass="25998">MRIAVLGATGRIGATVSEILTGRGHDVVALTRTGGVDAYTGAGLSEALRGADAVIDAGNTGITETAACVDFFRTVARRVSAAAADAGVRRIAVISIIGIDEFTDGHYAGKLAQERQYRAGTVPVRVLRAAQFHEFTEMMLEWTTDGDTATIPAFRAQLVAAATVAEHLADLVTADDGPALLEVAGPEVWNLAEACAKVAARRGHPALVREATESGDPDAGRQAGGALLPGPTAILAGPTLDEWLATREFVA</sequence>
<comment type="caution">
    <text evidence="2">The sequence shown here is derived from an EMBL/GenBank/DDBJ whole genome shotgun (WGS) entry which is preliminary data.</text>
</comment>
<dbReference type="InterPro" id="IPR036291">
    <property type="entry name" value="NAD(P)-bd_dom_sf"/>
</dbReference>
<dbReference type="Gene3D" id="3.40.50.720">
    <property type="entry name" value="NAD(P)-binding Rossmann-like Domain"/>
    <property type="match status" value="1"/>
</dbReference>
<dbReference type="RefSeq" id="WP_387698990.1">
    <property type="nucleotide sequence ID" value="NZ_JBIAMX010000002.1"/>
</dbReference>
<dbReference type="InterPro" id="IPR016040">
    <property type="entry name" value="NAD(P)-bd_dom"/>
</dbReference>
<keyword evidence="3" id="KW-1185">Reference proteome</keyword>
<gene>
    <name evidence="2" type="ORF">ACFYTF_03850</name>
</gene>
<protein>
    <submittedName>
        <fullName evidence="2">SDR family oxidoreductase</fullName>
    </submittedName>
</protein>
<name>A0ABW6PHZ9_9NOCA</name>
<proteinExistence type="predicted"/>
<feature type="domain" description="NAD(P)-binding" evidence="1">
    <location>
        <begin position="7"/>
        <end position="171"/>
    </location>
</feature>
<evidence type="ECO:0000259" key="1">
    <source>
        <dbReference type="Pfam" id="PF13460"/>
    </source>
</evidence>
<evidence type="ECO:0000313" key="2">
    <source>
        <dbReference type="EMBL" id="MFF0541950.1"/>
    </source>
</evidence>
<accession>A0ABW6PHZ9</accession>
<organism evidence="2 3">
    <name type="scientific">Nocardia thailandica</name>
    <dbReference type="NCBI Taxonomy" id="257275"/>
    <lineage>
        <taxon>Bacteria</taxon>
        <taxon>Bacillati</taxon>
        <taxon>Actinomycetota</taxon>
        <taxon>Actinomycetes</taxon>
        <taxon>Mycobacteriales</taxon>
        <taxon>Nocardiaceae</taxon>
        <taxon>Nocardia</taxon>
    </lineage>
</organism>
<dbReference type="SUPFAM" id="SSF51735">
    <property type="entry name" value="NAD(P)-binding Rossmann-fold domains"/>
    <property type="match status" value="1"/>
</dbReference>
<evidence type="ECO:0000313" key="3">
    <source>
        <dbReference type="Proteomes" id="UP001601444"/>
    </source>
</evidence>
<dbReference type="EMBL" id="JBIAMX010000002">
    <property type="protein sequence ID" value="MFF0541950.1"/>
    <property type="molecule type" value="Genomic_DNA"/>
</dbReference>
<dbReference type="Pfam" id="PF13460">
    <property type="entry name" value="NAD_binding_10"/>
    <property type="match status" value="1"/>
</dbReference>
<reference evidence="2 3" key="1">
    <citation type="submission" date="2024-10" db="EMBL/GenBank/DDBJ databases">
        <title>The Natural Products Discovery Center: Release of the First 8490 Sequenced Strains for Exploring Actinobacteria Biosynthetic Diversity.</title>
        <authorList>
            <person name="Kalkreuter E."/>
            <person name="Kautsar S.A."/>
            <person name="Yang D."/>
            <person name="Bader C.D."/>
            <person name="Teijaro C.N."/>
            <person name="Fluegel L."/>
            <person name="Davis C.M."/>
            <person name="Simpson J.R."/>
            <person name="Lauterbach L."/>
            <person name="Steele A.D."/>
            <person name="Gui C."/>
            <person name="Meng S."/>
            <person name="Li G."/>
            <person name="Viehrig K."/>
            <person name="Ye F."/>
            <person name="Su P."/>
            <person name="Kiefer A.F."/>
            <person name="Nichols A."/>
            <person name="Cepeda A.J."/>
            <person name="Yan W."/>
            <person name="Fan B."/>
            <person name="Jiang Y."/>
            <person name="Adhikari A."/>
            <person name="Zheng C.-J."/>
            <person name="Schuster L."/>
            <person name="Cowan T.M."/>
            <person name="Smanski M.J."/>
            <person name="Chevrette M.G."/>
            <person name="De Carvalho L.P.S."/>
            <person name="Shen B."/>
        </authorList>
    </citation>
    <scope>NUCLEOTIDE SEQUENCE [LARGE SCALE GENOMIC DNA]</scope>
    <source>
        <strain evidence="2 3">NPDC004045</strain>
    </source>
</reference>